<dbReference type="Proteomes" id="UP000184172">
    <property type="component" value="Unassembled WGS sequence"/>
</dbReference>
<evidence type="ECO:0008006" key="3">
    <source>
        <dbReference type="Google" id="ProtNLM"/>
    </source>
</evidence>
<dbReference type="AlphaFoldDB" id="A0A1M6NVJ8"/>
<organism evidence="1 2">
    <name type="scientific">Aequorivita viscosa</name>
    <dbReference type="NCBI Taxonomy" id="797419"/>
    <lineage>
        <taxon>Bacteria</taxon>
        <taxon>Pseudomonadati</taxon>
        <taxon>Bacteroidota</taxon>
        <taxon>Flavobacteriia</taxon>
        <taxon>Flavobacteriales</taxon>
        <taxon>Flavobacteriaceae</taxon>
        <taxon>Aequorivita</taxon>
    </lineage>
</organism>
<reference evidence="2" key="1">
    <citation type="submission" date="2016-11" db="EMBL/GenBank/DDBJ databases">
        <authorList>
            <person name="Varghese N."/>
            <person name="Submissions S."/>
        </authorList>
    </citation>
    <scope>NUCLEOTIDE SEQUENCE [LARGE SCALE GENOMIC DNA]</scope>
    <source>
        <strain evidence="2">DSM 26349</strain>
    </source>
</reference>
<dbReference type="InterPro" id="IPR019619">
    <property type="entry name" value="DUF2490"/>
</dbReference>
<evidence type="ECO:0000313" key="2">
    <source>
        <dbReference type="Proteomes" id="UP000184172"/>
    </source>
</evidence>
<dbReference type="STRING" id="797419.SAMN05216556_13618"/>
<protein>
    <recommendedName>
        <fullName evidence="3">DUF2490 domain-containing protein</fullName>
    </recommendedName>
</protein>
<dbReference type="Pfam" id="PF10677">
    <property type="entry name" value="DUF2490"/>
    <property type="match status" value="1"/>
</dbReference>
<dbReference type="EMBL" id="FQYV01000039">
    <property type="protein sequence ID" value="SHJ99779.1"/>
    <property type="molecule type" value="Genomic_DNA"/>
</dbReference>
<sequence length="228" mass="26966">MVNMMRIIIIIFFYFISVTGISQEKFTGSYEPFIEVGYAVSKLYSQEFSVEGRFHWYDAEVYKFQAKQVDLAHFSSFKLNTNNELALGLKYRFEENFGGDDKNEIRLVEEYKYEIDTERNKLEHRIRAEQRFSGSLTSHRFRYKFEASQLLGTEKRNTDNIYLIGNLETLVTISKIYKPSYEQRFTTGIGVPFTAFTEFEFGLQYRIDDFTQEVTHELFFISGLKLDL</sequence>
<keyword evidence="2" id="KW-1185">Reference proteome</keyword>
<name>A0A1M6NVJ8_9FLAO</name>
<accession>A0A1M6NVJ8</accession>
<evidence type="ECO:0000313" key="1">
    <source>
        <dbReference type="EMBL" id="SHJ99779.1"/>
    </source>
</evidence>
<gene>
    <name evidence="1" type="ORF">SAMN04487908_13916</name>
</gene>
<proteinExistence type="predicted"/>